<dbReference type="InterPro" id="IPR036271">
    <property type="entry name" value="Tet_transcr_reg_TetR-rel_C_sf"/>
</dbReference>
<dbReference type="AlphaFoldDB" id="A0A4R4W8D1"/>
<dbReference type="Gene3D" id="1.10.357.10">
    <property type="entry name" value="Tetracycline Repressor, domain 2"/>
    <property type="match status" value="1"/>
</dbReference>
<dbReference type="InterPro" id="IPR039538">
    <property type="entry name" value="BetI_C"/>
</dbReference>
<gene>
    <name evidence="7" type="ORF">E1294_35730</name>
</gene>
<organism evidence="7 8">
    <name type="scientific">Nonomuraea diastatica</name>
    <dbReference type="NCBI Taxonomy" id="1848329"/>
    <lineage>
        <taxon>Bacteria</taxon>
        <taxon>Bacillati</taxon>
        <taxon>Actinomycetota</taxon>
        <taxon>Actinomycetes</taxon>
        <taxon>Streptosporangiales</taxon>
        <taxon>Streptosporangiaceae</taxon>
        <taxon>Nonomuraea</taxon>
    </lineage>
</organism>
<reference evidence="7 8" key="1">
    <citation type="submission" date="2019-03" db="EMBL/GenBank/DDBJ databases">
        <title>Draft genome sequences of novel Actinobacteria.</title>
        <authorList>
            <person name="Sahin N."/>
            <person name="Ay H."/>
            <person name="Saygin H."/>
        </authorList>
    </citation>
    <scope>NUCLEOTIDE SEQUENCE [LARGE SCALE GENOMIC DNA]</scope>
    <source>
        <strain evidence="7 8">KC712</strain>
    </source>
</reference>
<evidence type="ECO:0000256" key="2">
    <source>
        <dbReference type="ARBA" id="ARBA00023015"/>
    </source>
</evidence>
<dbReference type="SUPFAM" id="SSF48498">
    <property type="entry name" value="Tetracyclin repressor-like, C-terminal domain"/>
    <property type="match status" value="1"/>
</dbReference>
<dbReference type="GO" id="GO:0003700">
    <property type="term" value="F:DNA-binding transcription factor activity"/>
    <property type="evidence" value="ECO:0007669"/>
    <property type="project" value="TreeGrafter"/>
</dbReference>
<feature type="DNA-binding region" description="H-T-H motif" evidence="5">
    <location>
        <begin position="38"/>
        <end position="57"/>
    </location>
</feature>
<keyword evidence="4" id="KW-0804">Transcription</keyword>
<dbReference type="SUPFAM" id="SSF46689">
    <property type="entry name" value="Homeodomain-like"/>
    <property type="match status" value="1"/>
</dbReference>
<evidence type="ECO:0000256" key="3">
    <source>
        <dbReference type="ARBA" id="ARBA00023125"/>
    </source>
</evidence>
<name>A0A4R4W8D1_9ACTN</name>
<sequence length="231" mass="25709">MRTNMVDVPRLVDHDQRRAELGEAAIRIILREGLAGVTVRGVAAEAGWSTGSLRHYFSDQHALQAYVVQATTGTLRRRVIPRVQRPRTEGSVVEQVATIVEEMLPLDAQRREEYALWSAIVEWERHHPQEGGSVTWNDQRALHRQCVAALRGHEPVREPDQATAPHPDAQVELWAALLHTFVDGLAAQIVNTPGQVSAGTAGHLLRSLLRAVPRPAQPAHHPERENAPQDR</sequence>
<proteinExistence type="predicted"/>
<dbReference type="Proteomes" id="UP000294543">
    <property type="component" value="Unassembled WGS sequence"/>
</dbReference>
<evidence type="ECO:0000313" key="8">
    <source>
        <dbReference type="Proteomes" id="UP000294543"/>
    </source>
</evidence>
<dbReference type="PANTHER" id="PTHR30055:SF234">
    <property type="entry name" value="HTH-TYPE TRANSCRIPTIONAL REGULATOR BETI"/>
    <property type="match status" value="1"/>
</dbReference>
<protein>
    <submittedName>
        <fullName evidence="7">TetR family transcriptional regulator</fullName>
    </submittedName>
</protein>
<keyword evidence="8" id="KW-1185">Reference proteome</keyword>
<dbReference type="PROSITE" id="PS50977">
    <property type="entry name" value="HTH_TETR_2"/>
    <property type="match status" value="1"/>
</dbReference>
<keyword evidence="2" id="KW-0805">Transcription regulation</keyword>
<evidence type="ECO:0000256" key="1">
    <source>
        <dbReference type="ARBA" id="ARBA00022491"/>
    </source>
</evidence>
<dbReference type="InterPro" id="IPR050109">
    <property type="entry name" value="HTH-type_TetR-like_transc_reg"/>
</dbReference>
<feature type="domain" description="HTH tetR-type" evidence="6">
    <location>
        <begin position="15"/>
        <end position="75"/>
    </location>
</feature>
<dbReference type="Pfam" id="PF13977">
    <property type="entry name" value="TetR_C_6"/>
    <property type="match status" value="1"/>
</dbReference>
<keyword evidence="1" id="KW-0678">Repressor</keyword>
<comment type="caution">
    <text evidence="7">The sequence shown here is derived from an EMBL/GenBank/DDBJ whole genome shotgun (WGS) entry which is preliminary data.</text>
</comment>
<dbReference type="GO" id="GO:0000976">
    <property type="term" value="F:transcription cis-regulatory region binding"/>
    <property type="evidence" value="ECO:0007669"/>
    <property type="project" value="TreeGrafter"/>
</dbReference>
<dbReference type="OrthoDB" id="9816296at2"/>
<dbReference type="PANTHER" id="PTHR30055">
    <property type="entry name" value="HTH-TYPE TRANSCRIPTIONAL REGULATOR RUTR"/>
    <property type="match status" value="1"/>
</dbReference>
<dbReference type="InterPro" id="IPR001647">
    <property type="entry name" value="HTH_TetR"/>
</dbReference>
<dbReference type="Pfam" id="PF00440">
    <property type="entry name" value="TetR_N"/>
    <property type="match status" value="1"/>
</dbReference>
<evidence type="ECO:0000259" key="6">
    <source>
        <dbReference type="PROSITE" id="PS50977"/>
    </source>
</evidence>
<dbReference type="InterPro" id="IPR009057">
    <property type="entry name" value="Homeodomain-like_sf"/>
</dbReference>
<evidence type="ECO:0000256" key="4">
    <source>
        <dbReference type="ARBA" id="ARBA00023163"/>
    </source>
</evidence>
<keyword evidence="3 5" id="KW-0238">DNA-binding</keyword>
<dbReference type="EMBL" id="SMKP01000134">
    <property type="protein sequence ID" value="TDD14988.1"/>
    <property type="molecule type" value="Genomic_DNA"/>
</dbReference>
<evidence type="ECO:0000256" key="5">
    <source>
        <dbReference type="PROSITE-ProRule" id="PRU00335"/>
    </source>
</evidence>
<evidence type="ECO:0000313" key="7">
    <source>
        <dbReference type="EMBL" id="TDD14988.1"/>
    </source>
</evidence>
<accession>A0A4R4W8D1</accession>